<dbReference type="EMBL" id="BAAAZG010000015">
    <property type="protein sequence ID" value="GAA4069271.1"/>
    <property type="molecule type" value="Genomic_DNA"/>
</dbReference>
<evidence type="ECO:0000313" key="2">
    <source>
        <dbReference type="EMBL" id="GAA4069271.1"/>
    </source>
</evidence>
<accession>A0ABP7VKI2</accession>
<evidence type="ECO:0008006" key="4">
    <source>
        <dbReference type="Google" id="ProtNLM"/>
    </source>
</evidence>
<protein>
    <recommendedName>
        <fullName evidence="4">Adenylyl-sulfate kinase</fullName>
    </recommendedName>
</protein>
<organism evidence="2 3">
    <name type="scientific">Actinomadura miaoliensis</name>
    <dbReference type="NCBI Taxonomy" id="430685"/>
    <lineage>
        <taxon>Bacteria</taxon>
        <taxon>Bacillati</taxon>
        <taxon>Actinomycetota</taxon>
        <taxon>Actinomycetes</taxon>
        <taxon>Streptosporangiales</taxon>
        <taxon>Thermomonosporaceae</taxon>
        <taxon>Actinomadura</taxon>
    </lineage>
</organism>
<keyword evidence="3" id="KW-1185">Reference proteome</keyword>
<evidence type="ECO:0000256" key="1">
    <source>
        <dbReference type="SAM" id="MobiDB-lite"/>
    </source>
</evidence>
<feature type="region of interest" description="Disordered" evidence="1">
    <location>
        <begin position="361"/>
        <end position="387"/>
    </location>
</feature>
<gene>
    <name evidence="2" type="ORF">GCM10022214_25510</name>
</gene>
<feature type="compositionally biased region" description="Low complexity" evidence="1">
    <location>
        <begin position="366"/>
        <end position="376"/>
    </location>
</feature>
<dbReference type="SUPFAM" id="SSF52540">
    <property type="entry name" value="P-loop containing nucleoside triphosphate hydrolases"/>
    <property type="match status" value="2"/>
</dbReference>
<dbReference type="Gene3D" id="3.40.50.300">
    <property type="entry name" value="P-loop containing nucleotide triphosphate hydrolases"/>
    <property type="match status" value="2"/>
</dbReference>
<name>A0ABP7VKI2_9ACTN</name>
<dbReference type="InterPro" id="IPR027417">
    <property type="entry name" value="P-loop_NTPase"/>
</dbReference>
<comment type="caution">
    <text evidence="2">The sequence shown here is derived from an EMBL/GenBank/DDBJ whole genome shotgun (WGS) entry which is preliminary data.</text>
</comment>
<evidence type="ECO:0000313" key="3">
    <source>
        <dbReference type="Proteomes" id="UP001500683"/>
    </source>
</evidence>
<proteinExistence type="predicted"/>
<sequence>MADVPGLVSLAPVSGGVIPVLWLCGPSGVGKSSAAFEIFSQISRAGVRAAFLDLDQIGLCYPVDDEHRVKIDALGAVWPNYRAAGAECLILSGVVDTAEQARAYAGAMPGAAVTLCRLRVHADELRRRFVGRGWRPELVDRAVAAADALDRTGFADLCVDTDGLAVPEVARTVRERIGEWPAAAPSPPPAPPAPRAGAAIATPTLWLCGPVGVGKSTIGYEVFRQVIGDGVTAAYVDARQIGFLRPAGGDPGGHALKAANLAALEAVFRSAGAQCLIVSGEAGHPDAYTGLFPASVLTVCRLDAGPDRLAERLLLRGRGHGPVIPGDELRGLPEETLLKIAERAAVEGATGADGAVRVDTDERSAADAARAVRAAAGDWPRPRTPSG</sequence>
<dbReference type="Proteomes" id="UP001500683">
    <property type="component" value="Unassembled WGS sequence"/>
</dbReference>
<reference evidence="3" key="1">
    <citation type="journal article" date="2019" name="Int. J. Syst. Evol. Microbiol.">
        <title>The Global Catalogue of Microorganisms (GCM) 10K type strain sequencing project: providing services to taxonomists for standard genome sequencing and annotation.</title>
        <authorList>
            <consortium name="The Broad Institute Genomics Platform"/>
            <consortium name="The Broad Institute Genome Sequencing Center for Infectious Disease"/>
            <person name="Wu L."/>
            <person name="Ma J."/>
        </authorList>
    </citation>
    <scope>NUCLEOTIDE SEQUENCE [LARGE SCALE GENOMIC DNA]</scope>
    <source>
        <strain evidence="3">JCM 16702</strain>
    </source>
</reference>